<keyword evidence="3" id="KW-1185">Reference proteome</keyword>
<protein>
    <recommendedName>
        <fullName evidence="4">DUF5681 domain-containing protein</fullName>
    </recommendedName>
</protein>
<evidence type="ECO:0000313" key="2">
    <source>
        <dbReference type="EMBL" id="SEW19184.1"/>
    </source>
</evidence>
<reference evidence="2 3" key="1">
    <citation type="submission" date="2016-10" db="EMBL/GenBank/DDBJ databases">
        <authorList>
            <person name="de Groot N.N."/>
        </authorList>
    </citation>
    <scope>NUCLEOTIDE SEQUENCE [LARGE SCALE GENOMIC DNA]</scope>
    <source>
        <strain evidence="2 3">DSM 29439</strain>
    </source>
</reference>
<evidence type="ECO:0000313" key="3">
    <source>
        <dbReference type="Proteomes" id="UP000199650"/>
    </source>
</evidence>
<sequence>MSQQSDQKTDAEQPDWLKNHVPAKPKMGNPNWHKGMASPNPSGRKAEFGTARTKIAKMLQDSAGEILDVMIAKARDGDSAAAQLVLSRVVAPLRADSGRVKFDFDPSLPISAQVEKVLDAVATGKVSPEVAQQIVSAIGTLSSVRATEELEQRIIQLEAKAVN</sequence>
<dbReference type="STRING" id="1173584.SAMN05444851_2012"/>
<feature type="compositionally biased region" description="Basic and acidic residues" evidence="1">
    <location>
        <begin position="7"/>
        <end position="18"/>
    </location>
</feature>
<dbReference type="AlphaFoldDB" id="A0A1I0PXT7"/>
<dbReference type="RefSeq" id="WP_091430322.1">
    <property type="nucleotide sequence ID" value="NZ_FOJB01000001.1"/>
</dbReference>
<organism evidence="2 3">
    <name type="scientific">Aliiroseovarius sediminilitoris</name>
    <dbReference type="NCBI Taxonomy" id="1173584"/>
    <lineage>
        <taxon>Bacteria</taxon>
        <taxon>Pseudomonadati</taxon>
        <taxon>Pseudomonadota</taxon>
        <taxon>Alphaproteobacteria</taxon>
        <taxon>Rhodobacterales</taxon>
        <taxon>Paracoccaceae</taxon>
        <taxon>Aliiroseovarius</taxon>
    </lineage>
</organism>
<evidence type="ECO:0008006" key="4">
    <source>
        <dbReference type="Google" id="ProtNLM"/>
    </source>
</evidence>
<feature type="region of interest" description="Disordered" evidence="1">
    <location>
        <begin position="1"/>
        <end position="48"/>
    </location>
</feature>
<accession>A0A1I0PXT7</accession>
<dbReference type="Proteomes" id="UP000199650">
    <property type="component" value="Unassembled WGS sequence"/>
</dbReference>
<dbReference type="OrthoDB" id="4774002at2"/>
<proteinExistence type="predicted"/>
<name>A0A1I0PXT7_9RHOB</name>
<dbReference type="EMBL" id="FOJB01000001">
    <property type="protein sequence ID" value="SEW19184.1"/>
    <property type="molecule type" value="Genomic_DNA"/>
</dbReference>
<evidence type="ECO:0000256" key="1">
    <source>
        <dbReference type="SAM" id="MobiDB-lite"/>
    </source>
</evidence>
<gene>
    <name evidence="2" type="ORF">SAMN05444851_2012</name>
</gene>